<name>A0A0F9FY84_9ZZZZ</name>
<proteinExistence type="predicted"/>
<reference evidence="1" key="1">
    <citation type="journal article" date="2015" name="Nature">
        <title>Complex archaea that bridge the gap between prokaryotes and eukaryotes.</title>
        <authorList>
            <person name="Spang A."/>
            <person name="Saw J.H."/>
            <person name="Jorgensen S.L."/>
            <person name="Zaremba-Niedzwiedzka K."/>
            <person name="Martijn J."/>
            <person name="Lind A.E."/>
            <person name="van Eijk R."/>
            <person name="Schleper C."/>
            <person name="Guy L."/>
            <person name="Ettema T.J."/>
        </authorList>
    </citation>
    <scope>NUCLEOTIDE SEQUENCE</scope>
</reference>
<protein>
    <submittedName>
        <fullName evidence="1">Uncharacterized protein</fullName>
    </submittedName>
</protein>
<organism evidence="1">
    <name type="scientific">marine sediment metagenome</name>
    <dbReference type="NCBI Taxonomy" id="412755"/>
    <lineage>
        <taxon>unclassified sequences</taxon>
        <taxon>metagenomes</taxon>
        <taxon>ecological metagenomes</taxon>
    </lineage>
</organism>
<comment type="caution">
    <text evidence="1">The sequence shown here is derived from an EMBL/GenBank/DDBJ whole genome shotgun (WGS) entry which is preliminary data.</text>
</comment>
<evidence type="ECO:0000313" key="1">
    <source>
        <dbReference type="EMBL" id="KKL56122.1"/>
    </source>
</evidence>
<dbReference type="EMBL" id="LAZR01030603">
    <property type="protein sequence ID" value="KKL56122.1"/>
    <property type="molecule type" value="Genomic_DNA"/>
</dbReference>
<gene>
    <name evidence="1" type="ORF">LCGC14_2248570</name>
</gene>
<accession>A0A0F9FY84</accession>
<dbReference type="AlphaFoldDB" id="A0A0F9FY84"/>
<sequence length="301" mass="31674">MVRSKAVLGMCLLIAISPASGVVAQGFDGKAQPAELPPLSYSGSQYIDSRGCAYTRAGIDGALTWVPRMSAKREVQCGFAPSLALATAKPAAKPVAPTVMPAAKVVVAPSAVPVAVPASAPVAKPVIRAAAAPVPAAIAPRAAAPKRAAAVRVARPVQRRPQPQVVRVAATPVQAAQVPVITIAPDRLAGPVHVPNGYRPAWSDGRLNPHRGKQTLDGALQTALVWTQTVPRRLVNQLGHDVTRTYNYLIYPYTDYHKQKADLAGGRKLVVQTRTGRMVVDRSRVRVSSKSGKIILDGGLD</sequence>